<dbReference type="AlphaFoldDB" id="A0A7V8FFI8"/>
<accession>A0A7V8FFI8</accession>
<organism evidence="2 3">
    <name type="scientific">Stenotrophomonas maltophilia</name>
    <name type="common">Pseudomonas maltophilia</name>
    <name type="synonym">Xanthomonas maltophilia</name>
    <dbReference type="NCBI Taxonomy" id="40324"/>
    <lineage>
        <taxon>Bacteria</taxon>
        <taxon>Pseudomonadati</taxon>
        <taxon>Pseudomonadota</taxon>
        <taxon>Gammaproteobacteria</taxon>
        <taxon>Lysobacterales</taxon>
        <taxon>Lysobacteraceae</taxon>
        <taxon>Stenotrophomonas</taxon>
        <taxon>Stenotrophomonas maltophilia group</taxon>
    </lineage>
</organism>
<reference evidence="3" key="1">
    <citation type="journal article" date="2020" name="MBio">
        <title>Horizontal gene transfer to a defensive symbiont with a reduced genome amongst a multipartite beetle microbiome.</title>
        <authorList>
            <person name="Waterworth S.C."/>
            <person name="Florez L.V."/>
            <person name="Rees E.R."/>
            <person name="Hertweck C."/>
            <person name="Kaltenpoth M."/>
            <person name="Kwan J.C."/>
        </authorList>
    </citation>
    <scope>NUCLEOTIDE SEQUENCE [LARGE SCALE GENOMIC DNA]</scope>
</reference>
<proteinExistence type="predicted"/>
<keyword evidence="1" id="KW-0472">Membrane</keyword>
<dbReference type="EMBL" id="WNDS01000003">
    <property type="protein sequence ID" value="KAF1014607.1"/>
    <property type="molecule type" value="Genomic_DNA"/>
</dbReference>
<evidence type="ECO:0008006" key="4">
    <source>
        <dbReference type="Google" id="ProtNLM"/>
    </source>
</evidence>
<sequence length="154" mass="17191">MNDLPNALGRSEQVAMRMGYLCIVQGIITRMAASGTAMQGFAVAIPSAMLALSATQDARFHWAFFLMPGLTLLVLHAYFLRQERTFIRLYNIGAAQPLERVLMPIIDASRLRQVREPWMVALASPSVTVFHLSVTFAFVLSYLYAKGGDRCFLM</sequence>
<protein>
    <recommendedName>
        <fullName evidence="4">Transmembrane protein</fullName>
    </recommendedName>
</protein>
<evidence type="ECO:0000256" key="1">
    <source>
        <dbReference type="SAM" id="Phobius"/>
    </source>
</evidence>
<keyword evidence="1" id="KW-1133">Transmembrane helix</keyword>
<name>A0A7V8FFI8_STEMA</name>
<feature type="transmembrane region" description="Helical" evidence="1">
    <location>
        <begin position="20"/>
        <end position="42"/>
    </location>
</feature>
<keyword evidence="1" id="KW-0812">Transmembrane</keyword>
<gene>
    <name evidence="2" type="ORF">GAK31_02094</name>
</gene>
<feature type="transmembrane region" description="Helical" evidence="1">
    <location>
        <begin position="118"/>
        <end position="145"/>
    </location>
</feature>
<comment type="caution">
    <text evidence="2">The sequence shown here is derived from an EMBL/GenBank/DDBJ whole genome shotgun (WGS) entry which is preliminary data.</text>
</comment>
<feature type="transmembrane region" description="Helical" evidence="1">
    <location>
        <begin position="62"/>
        <end position="80"/>
    </location>
</feature>
<evidence type="ECO:0000313" key="2">
    <source>
        <dbReference type="EMBL" id="KAF1014607.1"/>
    </source>
</evidence>
<dbReference type="Proteomes" id="UP000487117">
    <property type="component" value="Unassembled WGS sequence"/>
</dbReference>
<evidence type="ECO:0000313" key="3">
    <source>
        <dbReference type="Proteomes" id="UP000487117"/>
    </source>
</evidence>